<dbReference type="InterPro" id="IPR009057">
    <property type="entry name" value="Homeodomain-like_sf"/>
</dbReference>
<accession>D3AM31</accession>
<dbReference type="InterPro" id="IPR018062">
    <property type="entry name" value="HTH_AraC-typ_CS"/>
</dbReference>
<dbReference type="Pfam" id="PF17853">
    <property type="entry name" value="GGDEF_2"/>
    <property type="match status" value="1"/>
</dbReference>
<feature type="non-terminal residue" evidence="5">
    <location>
        <position position="1"/>
    </location>
</feature>
<dbReference type="AlphaFoldDB" id="D3AM31"/>
<proteinExistence type="predicted"/>
<dbReference type="SUPFAM" id="SSF46689">
    <property type="entry name" value="Homeodomain-like"/>
    <property type="match status" value="2"/>
</dbReference>
<dbReference type="GO" id="GO:0043565">
    <property type="term" value="F:sequence-specific DNA binding"/>
    <property type="evidence" value="ECO:0007669"/>
    <property type="project" value="InterPro"/>
</dbReference>
<dbReference type="RefSeq" id="WP_006775114.1">
    <property type="nucleotide sequence ID" value="NZ_GG667712.1"/>
</dbReference>
<keyword evidence="3" id="KW-0804">Transcription</keyword>
<comment type="caution">
    <text evidence="5">The sequence shown here is derived from an EMBL/GenBank/DDBJ whole genome shotgun (WGS) entry which is preliminary data.</text>
</comment>
<evidence type="ECO:0000256" key="2">
    <source>
        <dbReference type="ARBA" id="ARBA00023125"/>
    </source>
</evidence>
<keyword evidence="2" id="KW-0238">DNA-binding</keyword>
<dbReference type="HOGENOM" id="CLU_703057_0_0_9"/>
<dbReference type="PRINTS" id="PR00032">
    <property type="entry name" value="HTHARAC"/>
</dbReference>
<reference evidence="5 6" key="1">
    <citation type="submission" date="2010-01" db="EMBL/GenBank/DDBJ databases">
        <authorList>
            <person name="Weinstock G."/>
            <person name="Sodergren E."/>
            <person name="Clifton S."/>
            <person name="Fulton L."/>
            <person name="Fulton B."/>
            <person name="Courtney L."/>
            <person name="Fronick C."/>
            <person name="Harrison M."/>
            <person name="Strong C."/>
            <person name="Farmer C."/>
            <person name="Delahaunty K."/>
            <person name="Markovic C."/>
            <person name="Hall O."/>
            <person name="Minx P."/>
            <person name="Tomlinson C."/>
            <person name="Mitreva M."/>
            <person name="Nelson J."/>
            <person name="Hou S."/>
            <person name="Wollam A."/>
            <person name="Pepin K.H."/>
            <person name="Johnson M."/>
            <person name="Bhonagiri V."/>
            <person name="Nash W.E."/>
            <person name="Warren W."/>
            <person name="Chinwalla A."/>
            <person name="Mardis E.R."/>
            <person name="Wilson R.K."/>
        </authorList>
    </citation>
    <scope>NUCLEOTIDE SEQUENCE [LARGE SCALE GENOMIC DNA]</scope>
    <source>
        <strain evidence="5 6">DSM 13479</strain>
    </source>
</reference>
<evidence type="ECO:0000256" key="3">
    <source>
        <dbReference type="ARBA" id="ARBA00023163"/>
    </source>
</evidence>
<gene>
    <name evidence="5" type="ORF">CLOSTHATH_04681</name>
</gene>
<dbReference type="GO" id="GO:0003700">
    <property type="term" value="F:DNA-binding transcription factor activity"/>
    <property type="evidence" value="ECO:0007669"/>
    <property type="project" value="InterPro"/>
</dbReference>
<dbReference type="Pfam" id="PF12833">
    <property type="entry name" value="HTH_18"/>
    <property type="match status" value="1"/>
</dbReference>
<dbReference type="PANTHER" id="PTHR43280">
    <property type="entry name" value="ARAC-FAMILY TRANSCRIPTIONAL REGULATOR"/>
    <property type="match status" value="1"/>
</dbReference>
<evidence type="ECO:0000313" key="6">
    <source>
        <dbReference type="Proteomes" id="UP000004968"/>
    </source>
</evidence>
<evidence type="ECO:0000256" key="1">
    <source>
        <dbReference type="ARBA" id="ARBA00023015"/>
    </source>
</evidence>
<dbReference type="PROSITE" id="PS01124">
    <property type="entry name" value="HTH_ARAC_FAMILY_2"/>
    <property type="match status" value="1"/>
</dbReference>
<keyword evidence="1" id="KW-0805">Transcription regulation</keyword>
<evidence type="ECO:0000259" key="4">
    <source>
        <dbReference type="PROSITE" id="PS01124"/>
    </source>
</evidence>
<dbReference type="InterPro" id="IPR020449">
    <property type="entry name" value="Tscrpt_reg_AraC-type_HTH"/>
</dbReference>
<dbReference type="Proteomes" id="UP000004968">
    <property type="component" value="Unassembled WGS sequence"/>
</dbReference>
<dbReference type="InterPro" id="IPR018060">
    <property type="entry name" value="HTH_AraC"/>
</dbReference>
<evidence type="ECO:0000313" key="5">
    <source>
        <dbReference type="EMBL" id="EFC97126.1"/>
    </source>
</evidence>
<dbReference type="Gene3D" id="1.10.10.60">
    <property type="entry name" value="Homeodomain-like"/>
    <property type="match status" value="2"/>
</dbReference>
<dbReference type="SMART" id="SM00342">
    <property type="entry name" value="HTH_ARAC"/>
    <property type="match status" value="1"/>
</dbReference>
<dbReference type="PROSITE" id="PS00041">
    <property type="entry name" value="HTH_ARAC_FAMILY_1"/>
    <property type="match status" value="1"/>
</dbReference>
<sequence length="392" mass="44397">LRLLHNLFDSEEQFLLQAKDLKLAFTDACYCAALFEIREEAHAAMDHTKLMNLCSSTFSMARDILNKHLPCYAISLDMKHFAVIFHAAKQEDGNAAQLQSAVKNAVEMVHNYFNVTVLAGIGTPVEQPLKICESYQDARQAFGRATTTAPIIQFSQDDTESVKNAFNIAVFKNDITKAFDEFDTDVLYRTLSEIIELFKAHPLRFLQAVDGACNILYLALSLLPDGEENMMEIFSSYSDGYRSIYRFTSVDQIIEWMMILRDGLCEVLKSKRKTYKAHVITNVQKYIGSHVNERLSLNEVAGVFGLSPNYLSILFKKNCQVGFSEYISQAKIAKAKSMLLEQDMKIYEVADRLGFESAFYFSKVFKKVEGISPREYIQQNTIGPDGEQGDTL</sequence>
<dbReference type="PANTHER" id="PTHR43280:SF10">
    <property type="entry name" value="REGULATORY PROTEIN POCR"/>
    <property type="match status" value="1"/>
</dbReference>
<feature type="domain" description="HTH araC/xylS-type" evidence="4">
    <location>
        <begin position="281"/>
        <end position="379"/>
    </location>
</feature>
<dbReference type="InterPro" id="IPR041522">
    <property type="entry name" value="CdaR_GGDEF"/>
</dbReference>
<organism evidence="5 6">
    <name type="scientific">Hungatella hathewayi DSM 13479</name>
    <dbReference type="NCBI Taxonomy" id="566550"/>
    <lineage>
        <taxon>Bacteria</taxon>
        <taxon>Bacillati</taxon>
        <taxon>Bacillota</taxon>
        <taxon>Clostridia</taxon>
        <taxon>Lachnospirales</taxon>
        <taxon>Lachnospiraceae</taxon>
        <taxon>Hungatella</taxon>
    </lineage>
</organism>
<protein>
    <submittedName>
        <fullName evidence="5">Transcriptional regulator, AraC family</fullName>
    </submittedName>
</protein>
<name>D3AM31_9FIRM</name>
<dbReference type="EMBL" id="ACIO01000436">
    <property type="protein sequence ID" value="EFC97126.1"/>
    <property type="molecule type" value="Genomic_DNA"/>
</dbReference>